<name>A0A6S7GVI2_PARCT</name>
<dbReference type="EMBL" id="CACRXK020002783">
    <property type="protein sequence ID" value="CAB3996028.1"/>
    <property type="molecule type" value="Genomic_DNA"/>
</dbReference>
<accession>A0A6S7GVI2</accession>
<comment type="caution">
    <text evidence="1">The sequence shown here is derived from an EMBL/GenBank/DDBJ whole genome shotgun (WGS) entry which is preliminary data.</text>
</comment>
<dbReference type="Proteomes" id="UP001152795">
    <property type="component" value="Unassembled WGS sequence"/>
</dbReference>
<dbReference type="OrthoDB" id="6701117at2759"/>
<evidence type="ECO:0000313" key="2">
    <source>
        <dbReference type="Proteomes" id="UP001152795"/>
    </source>
</evidence>
<dbReference type="PROSITE" id="PS50878">
    <property type="entry name" value="RT_POL"/>
    <property type="match status" value="1"/>
</dbReference>
<evidence type="ECO:0000313" key="1">
    <source>
        <dbReference type="EMBL" id="CAB3996028.1"/>
    </source>
</evidence>
<gene>
    <name evidence="1" type="ORF">PACLA_8A073018</name>
</gene>
<dbReference type="InterPro" id="IPR000477">
    <property type="entry name" value="RT_dom"/>
</dbReference>
<proteinExistence type="predicted"/>
<dbReference type="PANTHER" id="PTHR33332">
    <property type="entry name" value="REVERSE TRANSCRIPTASE DOMAIN-CONTAINING PROTEIN"/>
    <property type="match status" value="1"/>
</dbReference>
<organism evidence="1 2">
    <name type="scientific">Paramuricea clavata</name>
    <name type="common">Red gorgonian</name>
    <name type="synonym">Violescent sea-whip</name>
    <dbReference type="NCBI Taxonomy" id="317549"/>
    <lineage>
        <taxon>Eukaryota</taxon>
        <taxon>Metazoa</taxon>
        <taxon>Cnidaria</taxon>
        <taxon>Anthozoa</taxon>
        <taxon>Octocorallia</taxon>
        <taxon>Malacalcyonacea</taxon>
        <taxon>Plexauridae</taxon>
        <taxon>Paramuricea</taxon>
    </lineage>
</organism>
<keyword evidence="2" id="KW-1185">Reference proteome</keyword>
<dbReference type="AlphaFoldDB" id="A0A6S7GVI2"/>
<dbReference type="SUPFAM" id="SSF56672">
    <property type="entry name" value="DNA/RNA polymerases"/>
    <property type="match status" value="1"/>
</dbReference>
<dbReference type="InterPro" id="IPR043502">
    <property type="entry name" value="DNA/RNA_pol_sf"/>
</dbReference>
<dbReference type="Pfam" id="PF00078">
    <property type="entry name" value="RVT_1"/>
    <property type="match status" value="1"/>
</dbReference>
<sequence>MENGLINGIVFIDLRKAFDMVDTDLLLRKLTIYKCDFLTLSWFKSYLQCREQCVQFKGNLSSSMPSLQGVPQGSILGPLLFIAFINDLPLYVNSNTDMYADDSTIYSSAKTIEELNVKLTHDMCNVHTWCSNNNMVINNSKTKAMVMTSYQRAATLNSNLHVQFNGMKLTNTENEKLLGIIVNNNLCWKLQIDKVARSLNKGIHLLRQIKEYLPIRYRVLYYKCFLQTHIDYCSTVWGQSTDVTRIHKLQKLQ</sequence>
<protein>
    <submittedName>
        <fullName evidence="1">Uncharacterized protein</fullName>
    </submittedName>
</protein>
<reference evidence="1" key="1">
    <citation type="submission" date="2020-04" db="EMBL/GenBank/DDBJ databases">
        <authorList>
            <person name="Alioto T."/>
            <person name="Alioto T."/>
            <person name="Gomez Garrido J."/>
        </authorList>
    </citation>
    <scope>NUCLEOTIDE SEQUENCE</scope>
    <source>
        <strain evidence="1">A484AB</strain>
    </source>
</reference>